<dbReference type="PANTHER" id="PTHR14136:SF17">
    <property type="entry name" value="BTB_POZ DOMAIN-CONTAINING PROTEIN KCTD9"/>
    <property type="match status" value="1"/>
</dbReference>
<protein>
    <recommendedName>
        <fullName evidence="4">Pentapeptide repeat-containing protein</fullName>
    </recommendedName>
</protein>
<dbReference type="EMBL" id="CAJNOU010000536">
    <property type="protein sequence ID" value="CAF1025347.1"/>
    <property type="molecule type" value="Genomic_DNA"/>
</dbReference>
<dbReference type="InterPro" id="IPR051082">
    <property type="entry name" value="Pentapeptide-BTB/POZ_domain"/>
</dbReference>
<feature type="transmembrane region" description="Helical" evidence="1">
    <location>
        <begin position="37"/>
        <end position="60"/>
    </location>
</feature>
<dbReference type="SUPFAM" id="SSF141571">
    <property type="entry name" value="Pentapeptide repeat-like"/>
    <property type="match status" value="1"/>
</dbReference>
<dbReference type="AlphaFoldDB" id="A0A814IM19"/>
<evidence type="ECO:0000313" key="3">
    <source>
        <dbReference type="Proteomes" id="UP000663889"/>
    </source>
</evidence>
<dbReference type="Gene3D" id="2.160.20.80">
    <property type="entry name" value="E3 ubiquitin-protein ligase SopA"/>
    <property type="match status" value="3"/>
</dbReference>
<organism evidence="2 3">
    <name type="scientific">Rotaria sordida</name>
    <dbReference type="NCBI Taxonomy" id="392033"/>
    <lineage>
        <taxon>Eukaryota</taxon>
        <taxon>Metazoa</taxon>
        <taxon>Spiralia</taxon>
        <taxon>Gnathifera</taxon>
        <taxon>Rotifera</taxon>
        <taxon>Eurotatoria</taxon>
        <taxon>Bdelloidea</taxon>
        <taxon>Philodinida</taxon>
        <taxon>Philodinidae</taxon>
        <taxon>Rotaria</taxon>
    </lineage>
</organism>
<keyword evidence="1" id="KW-0812">Transmembrane</keyword>
<evidence type="ECO:0000256" key="1">
    <source>
        <dbReference type="SAM" id="Phobius"/>
    </source>
</evidence>
<dbReference type="InterPro" id="IPR001646">
    <property type="entry name" value="5peptide_repeat"/>
</dbReference>
<keyword evidence="1" id="KW-1133">Transmembrane helix</keyword>
<accession>A0A814IM19</accession>
<keyword evidence="1" id="KW-0472">Membrane</keyword>
<proteinExistence type="predicted"/>
<sequence>MPIRQVFQQKVQRQTRIDLPQKRNQGDSKLKRQRCLVWIKLALSASIPLMIAIFTVISYIQTNEINERNRQKDIEIANQTRLQEQQLAHEQHHEDQQQADGLHYQTLFGNYIEEISTAIYKQSGQNQSMFISEDNKMLYIRRKTLLILRSIDSDRKNQLFIFLYENKLLPDAMKPNSTVDLTGADLSNIIVKSPITGKYNFSQLSLLSVNLMNSTFINCIFDGQTDFNGSILVNAQFVDTGFYGKLNAFSMDLTNASFTGCHFHGQTDFSRSILTNTHFIHTEFHEKLNAFSVNLTNASFLNCQFWRGTHFNDSNLSTVNFQRTEFNCLDHDDDERSHIFSQSSMVFIDFREAHLCDVQFEGVDLSYANFSEVKLLTVFFVNTNLSNSIVNIRSIGISTLKNIVLPNGTWLIDSSNHVKNSDAEENVTQ</sequence>
<dbReference type="Pfam" id="PF00805">
    <property type="entry name" value="Pentapeptide"/>
    <property type="match status" value="1"/>
</dbReference>
<comment type="caution">
    <text evidence="2">The sequence shown here is derived from an EMBL/GenBank/DDBJ whole genome shotgun (WGS) entry which is preliminary data.</text>
</comment>
<evidence type="ECO:0000313" key="2">
    <source>
        <dbReference type="EMBL" id="CAF1025347.1"/>
    </source>
</evidence>
<evidence type="ECO:0008006" key="4">
    <source>
        <dbReference type="Google" id="ProtNLM"/>
    </source>
</evidence>
<name>A0A814IM19_9BILA</name>
<dbReference type="PANTHER" id="PTHR14136">
    <property type="entry name" value="BTB_POZ DOMAIN-CONTAINING PROTEIN KCTD9"/>
    <property type="match status" value="1"/>
</dbReference>
<gene>
    <name evidence="2" type="ORF">SEV965_LOCUS12020</name>
</gene>
<dbReference type="Proteomes" id="UP000663889">
    <property type="component" value="Unassembled WGS sequence"/>
</dbReference>
<reference evidence="2" key="1">
    <citation type="submission" date="2021-02" db="EMBL/GenBank/DDBJ databases">
        <authorList>
            <person name="Nowell W R."/>
        </authorList>
    </citation>
    <scope>NUCLEOTIDE SEQUENCE</scope>
</reference>